<keyword evidence="2" id="KW-1185">Reference proteome</keyword>
<gene>
    <name evidence="1" type="ORF">LTRI10_LOCUS6834</name>
</gene>
<accession>A0AAV2CUU0</accession>
<evidence type="ECO:0000313" key="1">
    <source>
        <dbReference type="EMBL" id="CAL1359341.1"/>
    </source>
</evidence>
<dbReference type="EMBL" id="OZ034814">
    <property type="protein sequence ID" value="CAL1359341.1"/>
    <property type="molecule type" value="Genomic_DNA"/>
</dbReference>
<sequence>MYKLDSIADEGRSLSFFNFSRQSRICLHAPRIALPKLFAMLNTARMAIRGFRSCLNASGNHEWRRSDCGRLSGIGCQKSYVRTSSEYWELRRLAATPSGEEVIAGKGCGVGCHF</sequence>
<reference evidence="1 2" key="1">
    <citation type="submission" date="2024-04" db="EMBL/GenBank/DDBJ databases">
        <authorList>
            <person name="Fracassetti M."/>
        </authorList>
    </citation>
    <scope>NUCLEOTIDE SEQUENCE [LARGE SCALE GENOMIC DNA]</scope>
</reference>
<protein>
    <submittedName>
        <fullName evidence="1">Uncharacterized protein</fullName>
    </submittedName>
</protein>
<proteinExistence type="predicted"/>
<organism evidence="1 2">
    <name type="scientific">Linum trigynum</name>
    <dbReference type="NCBI Taxonomy" id="586398"/>
    <lineage>
        <taxon>Eukaryota</taxon>
        <taxon>Viridiplantae</taxon>
        <taxon>Streptophyta</taxon>
        <taxon>Embryophyta</taxon>
        <taxon>Tracheophyta</taxon>
        <taxon>Spermatophyta</taxon>
        <taxon>Magnoliopsida</taxon>
        <taxon>eudicotyledons</taxon>
        <taxon>Gunneridae</taxon>
        <taxon>Pentapetalae</taxon>
        <taxon>rosids</taxon>
        <taxon>fabids</taxon>
        <taxon>Malpighiales</taxon>
        <taxon>Linaceae</taxon>
        <taxon>Linum</taxon>
    </lineage>
</organism>
<dbReference type="AlphaFoldDB" id="A0AAV2CUU0"/>
<dbReference type="Proteomes" id="UP001497516">
    <property type="component" value="Chromosome 10"/>
</dbReference>
<name>A0AAV2CUU0_9ROSI</name>
<evidence type="ECO:0000313" key="2">
    <source>
        <dbReference type="Proteomes" id="UP001497516"/>
    </source>
</evidence>